<sequence>MKIQRDKLHQYQKKITVITKRETDIAKECLRNGQKDKALLALRRKKYQESLLAKTDQQLAQLEILTGDVEFALVQKDVLFGLQQGTAVLKAIHKEMGGLEKVELILSESDEARAYQEEISDMLRGQMSNDDEDMVEDELEALEREVRGVSAIKTEFPGKELSLPQVPNNNLPQTLQESPEQRSRRKQRELESKQETAQAIAA</sequence>
<organism evidence="8 9">
    <name type="scientific">Peltaster fructicola</name>
    <dbReference type="NCBI Taxonomy" id="286661"/>
    <lineage>
        <taxon>Eukaryota</taxon>
        <taxon>Fungi</taxon>
        <taxon>Dikarya</taxon>
        <taxon>Ascomycota</taxon>
        <taxon>Pezizomycotina</taxon>
        <taxon>Dothideomycetes</taxon>
        <taxon>Dothideomycetes incertae sedis</taxon>
        <taxon>Peltaster</taxon>
    </lineage>
</organism>
<dbReference type="PANTHER" id="PTHR22761:SF5">
    <property type="entry name" value="CHARGED MULTIVESICULAR BODY PROTEIN 6"/>
    <property type="match status" value="1"/>
</dbReference>
<dbReference type="GO" id="GO:0005771">
    <property type="term" value="C:multivesicular body"/>
    <property type="evidence" value="ECO:0007669"/>
    <property type="project" value="TreeGrafter"/>
</dbReference>
<dbReference type="PANTHER" id="PTHR22761">
    <property type="entry name" value="CHARGED MULTIVESICULAR BODY PROTEIN"/>
    <property type="match status" value="1"/>
</dbReference>
<dbReference type="InterPro" id="IPR005024">
    <property type="entry name" value="Snf7_fam"/>
</dbReference>
<keyword evidence="6" id="KW-0472">Membrane</keyword>
<keyword evidence="5" id="KW-0653">Protein transport</keyword>
<keyword evidence="4" id="KW-0967">Endosome</keyword>
<name>A0A6H0Y5J8_9PEZI</name>
<dbReference type="GO" id="GO:0000815">
    <property type="term" value="C:ESCRT III complex"/>
    <property type="evidence" value="ECO:0007669"/>
    <property type="project" value="TreeGrafter"/>
</dbReference>
<reference evidence="8 9" key="1">
    <citation type="journal article" date="2016" name="Sci. Rep.">
        <title>Peltaster fructicola genome reveals evolution from an invasive phytopathogen to an ectophytic parasite.</title>
        <authorList>
            <person name="Xu C."/>
            <person name="Chen H."/>
            <person name="Gleason M.L."/>
            <person name="Xu J.R."/>
            <person name="Liu H."/>
            <person name="Zhang R."/>
            <person name="Sun G."/>
        </authorList>
    </citation>
    <scope>NUCLEOTIDE SEQUENCE [LARGE SCALE GENOMIC DNA]</scope>
    <source>
        <strain evidence="8 9">LNHT1506</strain>
    </source>
</reference>
<evidence type="ECO:0000256" key="3">
    <source>
        <dbReference type="ARBA" id="ARBA00022448"/>
    </source>
</evidence>
<comment type="subcellular location">
    <subcellularLocation>
        <location evidence="1">Endosome membrane</location>
    </subcellularLocation>
</comment>
<dbReference type="GO" id="GO:0032511">
    <property type="term" value="P:late endosome to vacuole transport via multivesicular body sorting pathway"/>
    <property type="evidence" value="ECO:0007669"/>
    <property type="project" value="TreeGrafter"/>
</dbReference>
<evidence type="ECO:0000256" key="4">
    <source>
        <dbReference type="ARBA" id="ARBA00022753"/>
    </source>
</evidence>
<protein>
    <recommendedName>
        <fullName evidence="10">Charged multivesicular body protein 6</fullName>
    </recommendedName>
</protein>
<evidence type="ECO:0000256" key="2">
    <source>
        <dbReference type="ARBA" id="ARBA00006190"/>
    </source>
</evidence>
<dbReference type="Pfam" id="PF03357">
    <property type="entry name" value="Snf7"/>
    <property type="match status" value="1"/>
</dbReference>
<dbReference type="Proteomes" id="UP000503462">
    <property type="component" value="Chromosome 5"/>
</dbReference>
<dbReference type="EMBL" id="CP051143">
    <property type="protein sequence ID" value="QIX02201.1"/>
    <property type="molecule type" value="Genomic_DNA"/>
</dbReference>
<comment type="similarity">
    <text evidence="2">Belongs to the SNF7 family.</text>
</comment>
<feature type="region of interest" description="Disordered" evidence="7">
    <location>
        <begin position="157"/>
        <end position="202"/>
    </location>
</feature>
<evidence type="ECO:0000256" key="7">
    <source>
        <dbReference type="SAM" id="MobiDB-lite"/>
    </source>
</evidence>
<gene>
    <name evidence="8" type="ORF">AMS68_007718</name>
</gene>
<accession>A0A6H0Y5J8</accession>
<evidence type="ECO:0000256" key="5">
    <source>
        <dbReference type="ARBA" id="ARBA00022927"/>
    </source>
</evidence>
<evidence type="ECO:0000313" key="9">
    <source>
        <dbReference type="Proteomes" id="UP000503462"/>
    </source>
</evidence>
<keyword evidence="3" id="KW-0813">Transport</keyword>
<proteinExistence type="inferred from homology"/>
<evidence type="ECO:0000256" key="1">
    <source>
        <dbReference type="ARBA" id="ARBA00004608"/>
    </source>
</evidence>
<evidence type="ECO:0008006" key="10">
    <source>
        <dbReference type="Google" id="ProtNLM"/>
    </source>
</evidence>
<keyword evidence="9" id="KW-1185">Reference proteome</keyword>
<dbReference type="GO" id="GO:0006900">
    <property type="term" value="P:vesicle budding from membrane"/>
    <property type="evidence" value="ECO:0007669"/>
    <property type="project" value="TreeGrafter"/>
</dbReference>
<feature type="compositionally biased region" description="Polar residues" evidence="7">
    <location>
        <begin position="165"/>
        <end position="178"/>
    </location>
</feature>
<dbReference type="GO" id="GO:0015031">
    <property type="term" value="P:protein transport"/>
    <property type="evidence" value="ECO:0007669"/>
    <property type="project" value="UniProtKB-KW"/>
</dbReference>
<dbReference type="AlphaFoldDB" id="A0A6H0Y5J8"/>
<evidence type="ECO:0000313" key="8">
    <source>
        <dbReference type="EMBL" id="QIX02201.1"/>
    </source>
</evidence>
<evidence type="ECO:0000256" key="6">
    <source>
        <dbReference type="ARBA" id="ARBA00023136"/>
    </source>
</evidence>
<dbReference type="OrthoDB" id="441172at2759"/>